<accession>A0ABY9V8T4</accession>
<protein>
    <submittedName>
        <fullName evidence="1">Uncharacterized protein</fullName>
    </submittedName>
</protein>
<keyword evidence="2" id="KW-1185">Reference proteome</keyword>
<evidence type="ECO:0000313" key="2">
    <source>
        <dbReference type="Proteomes" id="UP001305606"/>
    </source>
</evidence>
<gene>
    <name evidence="1" type="ORF">PS467_41415</name>
</gene>
<organism evidence="1 2">
    <name type="scientific">Streptomyces luomodiensis</name>
    <dbReference type="NCBI Taxonomy" id="3026192"/>
    <lineage>
        <taxon>Bacteria</taxon>
        <taxon>Bacillati</taxon>
        <taxon>Actinomycetota</taxon>
        <taxon>Actinomycetes</taxon>
        <taxon>Kitasatosporales</taxon>
        <taxon>Streptomycetaceae</taxon>
        <taxon>Streptomyces</taxon>
    </lineage>
</organism>
<name>A0ABY9V8T4_9ACTN</name>
<dbReference type="EMBL" id="CP117522">
    <property type="protein sequence ID" value="WNF01332.1"/>
    <property type="molecule type" value="Genomic_DNA"/>
</dbReference>
<evidence type="ECO:0000313" key="1">
    <source>
        <dbReference type="EMBL" id="WNF01332.1"/>
    </source>
</evidence>
<dbReference type="Proteomes" id="UP001305606">
    <property type="component" value="Chromosome"/>
</dbReference>
<proteinExistence type="predicted"/>
<reference evidence="1 2" key="1">
    <citation type="submission" date="2023-02" db="EMBL/GenBank/DDBJ databases">
        <title>Streptomyces sp. SCA4-21 with antifungal activity against Fusarium oxysporum f. sp. cubense, Streptomyces sp. SCA2-17 with antifungal activity against Fusarium oxysporum f. sp. cubense.</title>
        <authorList>
            <person name="Qi D."/>
        </authorList>
    </citation>
    <scope>NUCLEOTIDE SEQUENCE [LARGE SCALE GENOMIC DNA]</scope>
    <source>
        <strain evidence="1 2">SCA4-21</strain>
    </source>
</reference>
<sequence>MIGVFQRALTQLPEPQRRPSVRAEALRDGDAVTVPVHHELLAEDAAARHAVVQVGDPGDREPQVPQHLVLNGIHRHTSVSDDLTL</sequence>